<gene>
    <name evidence="1" type="ORF">OD355_13680</name>
</gene>
<organism evidence="1 2">
    <name type="scientific">Haoranjiania flava</name>
    <dbReference type="NCBI Taxonomy" id="1856322"/>
    <lineage>
        <taxon>Bacteria</taxon>
        <taxon>Pseudomonadati</taxon>
        <taxon>Bacteroidota</taxon>
        <taxon>Chitinophagia</taxon>
        <taxon>Chitinophagales</taxon>
        <taxon>Chitinophagaceae</taxon>
        <taxon>Haoranjiania</taxon>
    </lineage>
</organism>
<proteinExistence type="predicted"/>
<dbReference type="RefSeq" id="WP_263039056.1">
    <property type="nucleotide sequence ID" value="NZ_JAOTPL010000038.1"/>
</dbReference>
<accession>A0AAE3IR05</accession>
<dbReference type="EMBL" id="JAOTPL010000038">
    <property type="protein sequence ID" value="MCU7695571.1"/>
    <property type="molecule type" value="Genomic_DNA"/>
</dbReference>
<sequence>MRERELIIVGENLVPDKQQRAHNFRCISKLLLHAESMDAFCTANEIIDVNKYRHFRKKHLVQKIMSDNRKPFVFVVNKN</sequence>
<dbReference type="Proteomes" id="UP001209317">
    <property type="component" value="Unassembled WGS sequence"/>
</dbReference>
<comment type="caution">
    <text evidence="1">The sequence shown here is derived from an EMBL/GenBank/DDBJ whole genome shotgun (WGS) entry which is preliminary data.</text>
</comment>
<reference evidence="1" key="1">
    <citation type="submission" date="2022-10" db="EMBL/GenBank/DDBJ databases">
        <authorList>
            <person name="Kim H.S."/>
            <person name="Kim J.-S."/>
            <person name="Suh M.K."/>
            <person name="Eom M.K."/>
            <person name="Lee J.-S."/>
        </authorList>
    </citation>
    <scope>NUCLEOTIDE SEQUENCE</scope>
    <source>
        <strain evidence="1">LIP-5</strain>
    </source>
</reference>
<keyword evidence="2" id="KW-1185">Reference proteome</keyword>
<evidence type="ECO:0000313" key="2">
    <source>
        <dbReference type="Proteomes" id="UP001209317"/>
    </source>
</evidence>
<dbReference type="AlphaFoldDB" id="A0AAE3IR05"/>
<evidence type="ECO:0000313" key="1">
    <source>
        <dbReference type="EMBL" id="MCU7695571.1"/>
    </source>
</evidence>
<name>A0AAE3IR05_9BACT</name>
<protein>
    <submittedName>
        <fullName evidence="1">Uncharacterized protein</fullName>
    </submittedName>
</protein>